<dbReference type="InterPro" id="IPR036683">
    <property type="entry name" value="CO_DH_flav_C_dom_sf"/>
</dbReference>
<dbReference type="RefSeq" id="WP_085934284.1">
    <property type="nucleotide sequence ID" value="NZ_FUWJ01000002.1"/>
</dbReference>
<gene>
    <name evidence="4" type="ORF">SAMN02745126_02623</name>
</gene>
<dbReference type="Pfam" id="PF03450">
    <property type="entry name" value="CO_deh_flav_C"/>
    <property type="match status" value="1"/>
</dbReference>
<dbReference type="SMART" id="SM01092">
    <property type="entry name" value="CO_deh_flav_C"/>
    <property type="match status" value="1"/>
</dbReference>
<dbReference type="GO" id="GO:0016491">
    <property type="term" value="F:oxidoreductase activity"/>
    <property type="evidence" value="ECO:0007669"/>
    <property type="project" value="InterPro"/>
</dbReference>
<dbReference type="InterPro" id="IPR051312">
    <property type="entry name" value="Diverse_Substr_Oxidored"/>
</dbReference>
<dbReference type="PANTHER" id="PTHR42659">
    <property type="entry name" value="XANTHINE DEHYDROGENASE SUBUNIT C-RELATED"/>
    <property type="match status" value="1"/>
</dbReference>
<keyword evidence="2" id="KW-0274">FAD</keyword>
<dbReference type="STRING" id="225324.SAMN02745126_02623"/>
<dbReference type="PANTHER" id="PTHR42659:SF5">
    <property type="entry name" value="ALDEHYDE OXIDOREDUCTASE FAD-BINDING SUBUNIT PAOB"/>
    <property type="match status" value="1"/>
</dbReference>
<accession>A0A1T4P4W6</accession>
<dbReference type="InterPro" id="IPR016169">
    <property type="entry name" value="FAD-bd_PCMH_sub2"/>
</dbReference>
<dbReference type="Gene3D" id="3.30.43.10">
    <property type="entry name" value="Uridine Diphospho-n-acetylenolpyruvylglucosamine Reductase, domain 2"/>
    <property type="match status" value="1"/>
</dbReference>
<organism evidence="4 5">
    <name type="scientific">Enhydrobacter aerosaccus</name>
    <dbReference type="NCBI Taxonomy" id="225324"/>
    <lineage>
        <taxon>Bacteria</taxon>
        <taxon>Pseudomonadati</taxon>
        <taxon>Pseudomonadota</taxon>
        <taxon>Alphaproteobacteria</taxon>
        <taxon>Hyphomicrobiales</taxon>
        <taxon>Enhydrobacter</taxon>
    </lineage>
</organism>
<dbReference type="OrthoDB" id="9814706at2"/>
<reference evidence="5" key="1">
    <citation type="submission" date="2017-02" db="EMBL/GenBank/DDBJ databases">
        <authorList>
            <person name="Varghese N."/>
            <person name="Submissions S."/>
        </authorList>
    </citation>
    <scope>NUCLEOTIDE SEQUENCE [LARGE SCALE GENOMIC DNA]</scope>
    <source>
        <strain evidence="5">ATCC 27094</strain>
    </source>
</reference>
<dbReference type="EMBL" id="FUWJ01000002">
    <property type="protein sequence ID" value="SJZ86640.1"/>
    <property type="molecule type" value="Genomic_DNA"/>
</dbReference>
<dbReference type="InterPro" id="IPR016167">
    <property type="entry name" value="FAD-bd_PCMH_sub1"/>
</dbReference>
<dbReference type="SUPFAM" id="SSF56176">
    <property type="entry name" value="FAD-binding/transporter-associated domain-like"/>
    <property type="match status" value="1"/>
</dbReference>
<dbReference type="Gene3D" id="3.30.465.10">
    <property type="match status" value="2"/>
</dbReference>
<dbReference type="GO" id="GO:0071949">
    <property type="term" value="F:FAD binding"/>
    <property type="evidence" value="ECO:0007669"/>
    <property type="project" value="InterPro"/>
</dbReference>
<dbReference type="PROSITE" id="PS51387">
    <property type="entry name" value="FAD_PCMH"/>
    <property type="match status" value="1"/>
</dbReference>
<evidence type="ECO:0000259" key="3">
    <source>
        <dbReference type="PROSITE" id="PS51387"/>
    </source>
</evidence>
<dbReference type="SUPFAM" id="SSF55447">
    <property type="entry name" value="CO dehydrogenase flavoprotein C-terminal domain-like"/>
    <property type="match status" value="1"/>
</dbReference>
<dbReference type="AlphaFoldDB" id="A0A1T4P4W6"/>
<dbReference type="Proteomes" id="UP000190092">
    <property type="component" value="Unassembled WGS sequence"/>
</dbReference>
<evidence type="ECO:0000313" key="4">
    <source>
        <dbReference type="EMBL" id="SJZ86640.1"/>
    </source>
</evidence>
<sequence>MRPFTYERPADVPAALQAIRKPGARFIAGGTNLLDLMKVDVEAPTHLVDVSRLPLERIEATEAGGLRIGAMATNTYVAANARVREHYPVLAAALLNGASGQLRNQATTGGNLLQRTRCYYFYDVSKPCNKRSPGSGCSALHGYNRIHAILGASDACIAVHPSDMAVALAALDAEIETQTADGQGRRLKVADLYRLPGSTPHVETILQPGELITAVVLPPPVSAGQVYRKVRDRASYAFALVSVAALVELEGDRIRSARIALGGVAPKPWRAVEAERRLMGANASAATFLGAGETTVAEAHAYGHNDFKIALAARTVARALSEAAAQHKG</sequence>
<dbReference type="InterPro" id="IPR036318">
    <property type="entry name" value="FAD-bd_PCMH-like_sf"/>
</dbReference>
<proteinExistence type="predicted"/>
<name>A0A1T4P4W6_9HYPH</name>
<dbReference type="InterPro" id="IPR005107">
    <property type="entry name" value="CO_DH_flav_C"/>
</dbReference>
<feature type="domain" description="FAD-binding PCMH-type" evidence="3">
    <location>
        <begin position="1"/>
        <end position="222"/>
    </location>
</feature>
<dbReference type="InterPro" id="IPR002346">
    <property type="entry name" value="Mopterin_DH_FAD-bd"/>
</dbReference>
<evidence type="ECO:0000256" key="2">
    <source>
        <dbReference type="ARBA" id="ARBA00022827"/>
    </source>
</evidence>
<dbReference type="Pfam" id="PF00941">
    <property type="entry name" value="FAD_binding_5"/>
    <property type="match status" value="1"/>
</dbReference>
<evidence type="ECO:0000313" key="5">
    <source>
        <dbReference type="Proteomes" id="UP000190092"/>
    </source>
</evidence>
<dbReference type="Gene3D" id="3.30.390.50">
    <property type="entry name" value="CO dehydrogenase flavoprotein, C-terminal domain"/>
    <property type="match status" value="1"/>
</dbReference>
<keyword evidence="1" id="KW-0285">Flavoprotein</keyword>
<dbReference type="InterPro" id="IPR016166">
    <property type="entry name" value="FAD-bd_PCMH"/>
</dbReference>
<keyword evidence="5" id="KW-1185">Reference proteome</keyword>
<evidence type="ECO:0000256" key="1">
    <source>
        <dbReference type="ARBA" id="ARBA00022630"/>
    </source>
</evidence>
<protein>
    <submittedName>
        <fullName evidence="4">Xanthine dehydrogenase YagS FAD-binding subunit</fullName>
    </submittedName>
</protein>